<comment type="caution">
    <text evidence="1">The sequence shown here is derived from an EMBL/GenBank/DDBJ whole genome shotgun (WGS) entry which is preliminary data.</text>
</comment>
<organism evidence="1 2">
    <name type="scientific">Larkinella arboricola</name>
    <dbReference type="NCBI Taxonomy" id="643671"/>
    <lineage>
        <taxon>Bacteria</taxon>
        <taxon>Pseudomonadati</taxon>
        <taxon>Bacteroidota</taxon>
        <taxon>Cytophagia</taxon>
        <taxon>Cytophagales</taxon>
        <taxon>Spirosomataceae</taxon>
        <taxon>Larkinella</taxon>
    </lineage>
</organism>
<keyword evidence="2" id="KW-1185">Reference proteome</keyword>
<protein>
    <submittedName>
        <fullName evidence="1">Transposase</fullName>
    </submittedName>
</protein>
<dbReference type="Proteomes" id="UP000248790">
    <property type="component" value="Unassembled WGS sequence"/>
</dbReference>
<name>A0A327WF96_LARAB</name>
<gene>
    <name evidence="1" type="ORF">LX87_05649</name>
</gene>
<proteinExistence type="predicted"/>
<dbReference type="OrthoDB" id="964423at2"/>
<dbReference type="AlphaFoldDB" id="A0A327WF96"/>
<accession>A0A327WF96</accession>
<dbReference type="EMBL" id="QLMC01000020">
    <property type="protein sequence ID" value="RAJ89880.1"/>
    <property type="molecule type" value="Genomic_DNA"/>
</dbReference>
<evidence type="ECO:0000313" key="2">
    <source>
        <dbReference type="Proteomes" id="UP000248790"/>
    </source>
</evidence>
<evidence type="ECO:0000313" key="1">
    <source>
        <dbReference type="EMBL" id="RAJ89880.1"/>
    </source>
</evidence>
<dbReference type="RefSeq" id="WP_111631629.1">
    <property type="nucleotide sequence ID" value="NZ_QLMC01000020.1"/>
</dbReference>
<reference evidence="1 2" key="1">
    <citation type="submission" date="2018-06" db="EMBL/GenBank/DDBJ databases">
        <title>Genomic Encyclopedia of Archaeal and Bacterial Type Strains, Phase II (KMG-II): from individual species to whole genera.</title>
        <authorList>
            <person name="Goeker M."/>
        </authorList>
    </citation>
    <scope>NUCLEOTIDE SEQUENCE [LARGE SCALE GENOMIC DNA]</scope>
    <source>
        <strain evidence="1 2">DSM 21851</strain>
    </source>
</reference>
<sequence>MVIHHFIGIDVSKNTLDWAVYANKGIIWQIQSENSPVAIRAIIKQLKTLPGFNYLNCVVCMEHTGLYNAHALEVLFQAQFPIWLEASLHIKQAAGRPVAWFATNQV</sequence>